<sequence>MKILITGANGQLGTAIMKIIENRKCDLGNIPSEIKIEDTVGLSSKELDISIMDNVIKTFNEIKPDVVINCAAYTNVDKCESNEDIAFKVNALGARNLAKAAEKIGAKIIHISTDYVFNGEGEIFKGMGDKPLKEYDLTGPVSVYGKTKLMGEDFIRDFSTKYFIVRTAWLYGYYGNNFVYTIMKAGEEKGKLKVVDDQKGNPTNAEDLAYHILKLANTEEYGIYHCTGNGECTWYDFACKIIEYAKIDCKVSPCSSDEFKRPAKRPEFSSLDNMMLRCTIGDNMREWQEALKVFIENYKRFKNN</sequence>
<feature type="domain" description="RmlD-like substrate binding" evidence="3">
    <location>
        <begin position="1"/>
        <end position="299"/>
    </location>
</feature>
<accession>A0A1M4SXZ8</accession>
<name>A0A1M4SXZ8_9CLOT</name>
<dbReference type="EC" id="1.1.1.133" evidence="2"/>
<dbReference type="NCBIfam" id="TIGR01214">
    <property type="entry name" value="rmlD"/>
    <property type="match status" value="1"/>
</dbReference>
<evidence type="ECO:0000313" key="4">
    <source>
        <dbReference type="EMBL" id="SHE37064.1"/>
    </source>
</evidence>
<comment type="pathway">
    <text evidence="2">Carbohydrate biosynthesis; dTDP-L-rhamnose biosynthesis.</text>
</comment>
<dbReference type="GO" id="GO:0005829">
    <property type="term" value="C:cytosol"/>
    <property type="evidence" value="ECO:0007669"/>
    <property type="project" value="TreeGrafter"/>
</dbReference>
<dbReference type="PANTHER" id="PTHR10491">
    <property type="entry name" value="DTDP-4-DEHYDRORHAMNOSE REDUCTASE"/>
    <property type="match status" value="1"/>
</dbReference>
<dbReference type="STRING" id="1533.SAMN05443638_101230"/>
<dbReference type="PANTHER" id="PTHR10491:SF4">
    <property type="entry name" value="METHIONINE ADENOSYLTRANSFERASE 2 SUBUNIT BETA"/>
    <property type="match status" value="1"/>
</dbReference>
<dbReference type="AlphaFoldDB" id="A0A1M4SXZ8"/>
<proteinExistence type="inferred from homology"/>
<dbReference type="Gene3D" id="3.40.50.720">
    <property type="entry name" value="NAD(P)-binding Rossmann-like Domain"/>
    <property type="match status" value="1"/>
</dbReference>
<dbReference type="InterPro" id="IPR036291">
    <property type="entry name" value="NAD(P)-bd_dom_sf"/>
</dbReference>
<dbReference type="EMBL" id="FQVM01000001">
    <property type="protein sequence ID" value="SHE37064.1"/>
    <property type="molecule type" value="Genomic_DNA"/>
</dbReference>
<dbReference type="FunFam" id="3.40.50.720:FF:000159">
    <property type="entry name" value="dTDP-4-dehydrorhamnose reductase"/>
    <property type="match status" value="1"/>
</dbReference>
<dbReference type="UniPathway" id="UPA00124"/>
<dbReference type="InterPro" id="IPR005913">
    <property type="entry name" value="dTDP_dehydrorham_reduct"/>
</dbReference>
<keyword evidence="2" id="KW-0560">Oxidoreductase</keyword>
<evidence type="ECO:0000256" key="1">
    <source>
        <dbReference type="ARBA" id="ARBA00010944"/>
    </source>
</evidence>
<evidence type="ECO:0000256" key="2">
    <source>
        <dbReference type="RuleBase" id="RU364082"/>
    </source>
</evidence>
<dbReference type="SUPFAM" id="SSF51735">
    <property type="entry name" value="NAD(P)-binding Rossmann-fold domains"/>
    <property type="match status" value="1"/>
</dbReference>
<dbReference type="OrthoDB" id="9803892at2"/>
<dbReference type="Gene3D" id="3.90.25.10">
    <property type="entry name" value="UDP-galactose 4-epimerase, domain 1"/>
    <property type="match status" value="1"/>
</dbReference>
<dbReference type="Proteomes" id="UP000184035">
    <property type="component" value="Unassembled WGS sequence"/>
</dbReference>
<reference evidence="4 5" key="1">
    <citation type="submission" date="2016-11" db="EMBL/GenBank/DDBJ databases">
        <authorList>
            <person name="Jaros S."/>
            <person name="Januszkiewicz K."/>
            <person name="Wedrychowicz H."/>
        </authorList>
    </citation>
    <scope>NUCLEOTIDE SEQUENCE [LARGE SCALE GENOMIC DNA]</scope>
    <source>
        <strain evidence="4 5">DSM 2631</strain>
    </source>
</reference>
<protein>
    <recommendedName>
        <fullName evidence="2">dTDP-4-dehydrorhamnose reductase</fullName>
        <ecNumber evidence="2">1.1.1.133</ecNumber>
    </recommendedName>
</protein>
<dbReference type="RefSeq" id="WP_072892382.1">
    <property type="nucleotide sequence ID" value="NZ_FQVM01000001.1"/>
</dbReference>
<dbReference type="Pfam" id="PF04321">
    <property type="entry name" value="RmlD_sub_bind"/>
    <property type="match status" value="1"/>
</dbReference>
<evidence type="ECO:0000313" key="5">
    <source>
        <dbReference type="Proteomes" id="UP000184035"/>
    </source>
</evidence>
<dbReference type="CDD" id="cd05254">
    <property type="entry name" value="dTDP_HR_like_SDR_e"/>
    <property type="match status" value="1"/>
</dbReference>
<comment type="similarity">
    <text evidence="1 2">Belongs to the dTDP-4-dehydrorhamnose reductase family.</text>
</comment>
<gene>
    <name evidence="4" type="ORF">SAMN05443638_101230</name>
</gene>
<evidence type="ECO:0000259" key="3">
    <source>
        <dbReference type="Pfam" id="PF04321"/>
    </source>
</evidence>
<dbReference type="InterPro" id="IPR029903">
    <property type="entry name" value="RmlD-like-bd"/>
</dbReference>
<organism evidence="4 5">
    <name type="scientific">Clostridium fallax</name>
    <dbReference type="NCBI Taxonomy" id="1533"/>
    <lineage>
        <taxon>Bacteria</taxon>
        <taxon>Bacillati</taxon>
        <taxon>Bacillota</taxon>
        <taxon>Clostridia</taxon>
        <taxon>Eubacteriales</taxon>
        <taxon>Clostridiaceae</taxon>
        <taxon>Clostridium</taxon>
    </lineage>
</organism>
<keyword evidence="2" id="KW-0521">NADP</keyword>
<keyword evidence="5" id="KW-1185">Reference proteome</keyword>
<dbReference type="GO" id="GO:0019305">
    <property type="term" value="P:dTDP-rhamnose biosynthetic process"/>
    <property type="evidence" value="ECO:0007669"/>
    <property type="project" value="UniProtKB-UniPathway"/>
</dbReference>
<comment type="function">
    <text evidence="2">Catalyzes the reduction of dTDP-6-deoxy-L-lyxo-4-hexulose to yield dTDP-L-rhamnose.</text>
</comment>
<dbReference type="GO" id="GO:0008831">
    <property type="term" value="F:dTDP-4-dehydrorhamnose reductase activity"/>
    <property type="evidence" value="ECO:0007669"/>
    <property type="project" value="UniProtKB-EC"/>
</dbReference>